<feature type="binding site" evidence="19">
    <location>
        <position position="206"/>
    </location>
    <ligand>
        <name>Mg(2+)</name>
        <dbReference type="ChEBI" id="CHEBI:18420"/>
    </ligand>
</feature>
<dbReference type="InterPro" id="IPR024932">
    <property type="entry name" value="ApbE"/>
</dbReference>
<keyword evidence="12" id="KW-0472">Membrane</keyword>
<evidence type="ECO:0000256" key="10">
    <source>
        <dbReference type="ARBA" id="ARBA00022827"/>
    </source>
</evidence>
<evidence type="ECO:0000256" key="19">
    <source>
        <dbReference type="PIRSR" id="PIRSR006268-2"/>
    </source>
</evidence>
<evidence type="ECO:0000256" key="12">
    <source>
        <dbReference type="ARBA" id="ARBA00023136"/>
    </source>
</evidence>
<dbReference type="Proteomes" id="UP000184600">
    <property type="component" value="Unassembled WGS sequence"/>
</dbReference>
<dbReference type="PIRSF" id="PIRSF006268">
    <property type="entry name" value="ApbE"/>
    <property type="match status" value="1"/>
</dbReference>
<dbReference type="InterPro" id="IPR003374">
    <property type="entry name" value="ApbE-like_sf"/>
</dbReference>
<evidence type="ECO:0000313" key="20">
    <source>
        <dbReference type="EMBL" id="SHO58474.1"/>
    </source>
</evidence>
<evidence type="ECO:0000256" key="7">
    <source>
        <dbReference type="ARBA" id="ARBA00022679"/>
    </source>
</evidence>
<evidence type="ECO:0000313" key="21">
    <source>
        <dbReference type="Proteomes" id="UP000184600"/>
    </source>
</evidence>
<dbReference type="GO" id="GO:0016740">
    <property type="term" value="F:transferase activity"/>
    <property type="evidence" value="ECO:0007669"/>
    <property type="project" value="UniProtKB-UniRule"/>
</dbReference>
<comment type="subcellular location">
    <subcellularLocation>
        <location evidence="17">Cell inner membrane</location>
        <topology evidence="17">Lipid-anchor</topology>
        <orientation evidence="17">Periplasmic side</orientation>
    </subcellularLocation>
</comment>
<dbReference type="SUPFAM" id="SSF143631">
    <property type="entry name" value="ApbE-like"/>
    <property type="match status" value="1"/>
</dbReference>
<organism evidence="20 21">
    <name type="scientific">Vibrio quintilis</name>
    <dbReference type="NCBI Taxonomy" id="1117707"/>
    <lineage>
        <taxon>Bacteria</taxon>
        <taxon>Pseudomonadati</taxon>
        <taxon>Pseudomonadota</taxon>
        <taxon>Gammaproteobacteria</taxon>
        <taxon>Vibrionales</taxon>
        <taxon>Vibrionaceae</taxon>
        <taxon>Vibrio</taxon>
    </lineage>
</organism>
<comment type="cofactor">
    <cofactor evidence="19">
        <name>Mg(2+)</name>
        <dbReference type="ChEBI" id="CHEBI:18420"/>
    </cofactor>
    <cofactor evidence="19">
        <name>Mn(2+)</name>
        <dbReference type="ChEBI" id="CHEBI:29035"/>
    </cofactor>
    <text evidence="19">Magnesium. Can also use manganese.</text>
</comment>
<comment type="catalytic activity">
    <reaction evidence="16 18">
        <text>L-threonyl-[protein] + FAD = FMN-L-threonyl-[protein] + AMP + H(+)</text>
        <dbReference type="Rhea" id="RHEA:36847"/>
        <dbReference type="Rhea" id="RHEA-COMP:11060"/>
        <dbReference type="Rhea" id="RHEA-COMP:11061"/>
        <dbReference type="ChEBI" id="CHEBI:15378"/>
        <dbReference type="ChEBI" id="CHEBI:30013"/>
        <dbReference type="ChEBI" id="CHEBI:57692"/>
        <dbReference type="ChEBI" id="CHEBI:74257"/>
        <dbReference type="ChEBI" id="CHEBI:456215"/>
        <dbReference type="EC" id="2.7.1.180"/>
    </reaction>
</comment>
<dbReference type="GO" id="GO:0005886">
    <property type="term" value="C:plasma membrane"/>
    <property type="evidence" value="ECO:0007669"/>
    <property type="project" value="UniProtKB-SubCell"/>
</dbReference>
<keyword evidence="5" id="KW-0997">Cell inner membrane</keyword>
<proteinExistence type="inferred from homology"/>
<keyword evidence="21" id="KW-1185">Reference proteome</keyword>
<keyword evidence="8 18" id="KW-0479">Metal-binding</keyword>
<feature type="binding site" evidence="19">
    <location>
        <position position="320"/>
    </location>
    <ligand>
        <name>Mg(2+)</name>
        <dbReference type="ChEBI" id="CHEBI:18420"/>
    </ligand>
</feature>
<evidence type="ECO:0000256" key="3">
    <source>
        <dbReference type="ARBA" id="ARBA00016337"/>
    </source>
</evidence>
<dbReference type="GO" id="GO:0046872">
    <property type="term" value="F:metal ion binding"/>
    <property type="evidence" value="ECO:0007669"/>
    <property type="project" value="UniProtKB-UniRule"/>
</dbReference>
<dbReference type="Gene3D" id="3.10.520.10">
    <property type="entry name" value="ApbE-like domains"/>
    <property type="match status" value="1"/>
</dbReference>
<keyword evidence="14 20" id="KW-0449">Lipoprotein</keyword>
<dbReference type="STRING" id="1117707.VQ7734_04246"/>
<keyword evidence="9" id="KW-0732">Signal</keyword>
<dbReference type="EC" id="2.7.1.180" evidence="2 18"/>
<keyword evidence="10 18" id="KW-0274">FAD</keyword>
<sequence length="369" mass="40694">MLGRLRQSGCFGVLRCIQRFISRLMCVSVFRRVKPGQLSILLAFSLLLGGCENGPDLVHLHGSTMGTTYNIKYLADTQSLPSPEHLKSEADRLLEEVNNQMSTYRPDSELSRFNQYQGTDSVPVSAQLYAVVKEAIRLNQITQGALDVTVGPLVNLWGFGPEGRPEVIPTEDELSARRKIVGIHHLNLTEQGIRKDVPSLYVDLSTIAKGWGVDVLADYLATHNIDNYMVEIGGELRTSGQNLSGSAWRIAIEKPTVDKRSVQEIIEPGDMGLATSGDYRNYFEKNGVRYSHIIDPSTGKPITNKVVSVTVIDKSAMTADGLATGLMVLGDEEGLRIAEKYEIPVLMVVKTEHGFTEVTSSAFKPYLKH</sequence>
<evidence type="ECO:0000256" key="6">
    <source>
        <dbReference type="ARBA" id="ARBA00022630"/>
    </source>
</evidence>
<keyword evidence="7 18" id="KW-0808">Transferase</keyword>
<evidence type="ECO:0000256" key="4">
    <source>
        <dbReference type="ARBA" id="ARBA00022475"/>
    </source>
</evidence>
<evidence type="ECO:0000256" key="9">
    <source>
        <dbReference type="ARBA" id="ARBA00022729"/>
    </source>
</evidence>
<evidence type="ECO:0000256" key="15">
    <source>
        <dbReference type="ARBA" id="ARBA00031306"/>
    </source>
</evidence>
<evidence type="ECO:0000256" key="16">
    <source>
        <dbReference type="ARBA" id="ARBA00048540"/>
    </source>
</evidence>
<keyword evidence="11 18" id="KW-0460">Magnesium</keyword>
<feature type="binding site" evidence="19">
    <location>
        <position position="324"/>
    </location>
    <ligand>
        <name>Mg(2+)</name>
        <dbReference type="ChEBI" id="CHEBI:18420"/>
    </ligand>
</feature>
<dbReference type="Pfam" id="PF02424">
    <property type="entry name" value="ApbE"/>
    <property type="match status" value="1"/>
</dbReference>
<comment type="similarity">
    <text evidence="1 18">Belongs to the ApbE family.</text>
</comment>
<evidence type="ECO:0000256" key="1">
    <source>
        <dbReference type="ARBA" id="ARBA00008282"/>
    </source>
</evidence>
<dbReference type="AlphaFoldDB" id="A0A1M7Z0T0"/>
<evidence type="ECO:0000256" key="13">
    <source>
        <dbReference type="ARBA" id="ARBA00023139"/>
    </source>
</evidence>
<gene>
    <name evidence="20" type="primary">apbE_2</name>
    <name evidence="20" type="ORF">VQ7734_04246</name>
</gene>
<keyword evidence="6 18" id="KW-0285">Flavoprotein</keyword>
<evidence type="ECO:0000256" key="17">
    <source>
        <dbReference type="ARBA" id="ARBA00060485"/>
    </source>
</evidence>
<protein>
    <recommendedName>
        <fullName evidence="3 18">FAD:protein FMN transferase</fullName>
        <ecNumber evidence="2 18">2.7.1.180</ecNumber>
    </recommendedName>
    <alternativeName>
        <fullName evidence="15 18">Flavin transferase</fullName>
    </alternativeName>
</protein>
<dbReference type="PANTHER" id="PTHR30040:SF2">
    <property type="entry name" value="FAD:PROTEIN FMN TRANSFERASE"/>
    <property type="match status" value="1"/>
</dbReference>
<evidence type="ECO:0000256" key="2">
    <source>
        <dbReference type="ARBA" id="ARBA00011955"/>
    </source>
</evidence>
<evidence type="ECO:0000256" key="14">
    <source>
        <dbReference type="ARBA" id="ARBA00023288"/>
    </source>
</evidence>
<accession>A0A1M7Z0T0</accession>
<reference evidence="21" key="1">
    <citation type="submission" date="2016-12" db="EMBL/GenBank/DDBJ databases">
        <authorList>
            <person name="Rodrigo-Torres L."/>
            <person name="Arahal R.D."/>
            <person name="Lucena T."/>
        </authorList>
    </citation>
    <scope>NUCLEOTIDE SEQUENCE [LARGE SCALE GENOMIC DNA]</scope>
</reference>
<dbReference type="FunFam" id="3.10.520.10:FF:000001">
    <property type="entry name" value="FAD:protein FMN transferase"/>
    <property type="match status" value="1"/>
</dbReference>
<evidence type="ECO:0000256" key="5">
    <source>
        <dbReference type="ARBA" id="ARBA00022519"/>
    </source>
</evidence>
<evidence type="ECO:0000256" key="18">
    <source>
        <dbReference type="PIRNR" id="PIRNR006268"/>
    </source>
</evidence>
<dbReference type="EMBL" id="FRFG01000064">
    <property type="protein sequence ID" value="SHO58474.1"/>
    <property type="molecule type" value="Genomic_DNA"/>
</dbReference>
<evidence type="ECO:0000256" key="8">
    <source>
        <dbReference type="ARBA" id="ARBA00022723"/>
    </source>
</evidence>
<evidence type="ECO:0000256" key="11">
    <source>
        <dbReference type="ARBA" id="ARBA00022842"/>
    </source>
</evidence>
<dbReference type="PANTHER" id="PTHR30040">
    <property type="entry name" value="THIAMINE BIOSYNTHESIS LIPOPROTEIN APBE"/>
    <property type="match status" value="1"/>
</dbReference>
<keyword evidence="13" id="KW-0564">Palmitate</keyword>
<name>A0A1M7Z0T0_9VIBR</name>
<keyword evidence="4" id="KW-1003">Cell membrane</keyword>